<feature type="compositionally biased region" description="Basic residues" evidence="1">
    <location>
        <begin position="473"/>
        <end position="485"/>
    </location>
</feature>
<name>A0A9J7HUJ4_BRAFL</name>
<feature type="compositionally biased region" description="Basic and acidic residues" evidence="1">
    <location>
        <begin position="155"/>
        <end position="166"/>
    </location>
</feature>
<dbReference type="GO" id="GO:0003677">
    <property type="term" value="F:DNA binding"/>
    <property type="evidence" value="ECO:0007669"/>
    <property type="project" value="InterPro"/>
</dbReference>
<dbReference type="AlphaFoldDB" id="A0A9J7HUJ4"/>
<proteinExistence type="predicted"/>
<keyword evidence="2" id="KW-1185">Reference proteome</keyword>
<sequence>MDLDDDQGSSIEEGEVLEEGEIDEDDENVERTVSFMGNAGPDGFGPADDFPPAPLRVDFRRTRGPYDPPGPRGDTGFPPPRNAPDPPGEWRFRELLSRRGRGFGPEGVSFHGAMNLGGNLGPPPPHHMGRGKNFRGRGRGRGSQRGGRGAQKNFEPPREEPREPRRSSRLRNRPDQPLQEAEPWLPWMKKYFNPNTPAAGSIPRSNVYPRPRGVGRGMSSASFLSGEGQLHQPEQDTDQYSDLLQNYRRIRSQLEEIERKEKLEKMGIREWDLDKYTREEKTSRDTSPKGEGQDSKVKRRSRSRSKSGSSKASSKAEPKQEADTPKEKKAGDGEDEDDEELMELQLRLIALESAAKARRDRTDPEDGQAEVDDLGKEPSPEGKVATLKPDQDKVTAGSQARGSPPKKNVTKSSTRKLHPSKPPGVAPRQTTHTSFGTHSVQEKWKWKMKRKRGRPSKQDEIRMQTVVQEKWKWKMKRKRGRPSKRKRDELRMQQQMEDEEERERTRRTEAARIRNLGNHAEQYKRFMEFVTEARDGSPHPKQEEERRRRSRSAESATSARPSAAAPLPMELLDNYEEVSMDVDSNDESPGLPPPDLPFVPPLPLEAPPEVPPPPEPSDVPSREDAADQDEDEDGDDDDDEDLEALRGEVFKSLVSRRALKEVRRTKILSSVSLRLNFKGHLLSNRISYYLDV</sequence>
<feature type="compositionally biased region" description="Basic and acidic residues" evidence="1">
    <location>
        <begin position="355"/>
        <end position="364"/>
    </location>
</feature>
<feature type="compositionally biased region" description="Basic and acidic residues" evidence="1">
    <location>
        <begin position="255"/>
        <end position="296"/>
    </location>
</feature>
<feature type="compositionally biased region" description="Basic and acidic residues" evidence="1">
    <location>
        <begin position="521"/>
        <end position="547"/>
    </location>
</feature>
<gene>
    <name evidence="3" type="primary">LOC118407307</name>
</gene>
<evidence type="ECO:0000256" key="1">
    <source>
        <dbReference type="SAM" id="MobiDB-lite"/>
    </source>
</evidence>
<dbReference type="KEGG" id="bfo:118407307"/>
<feature type="compositionally biased region" description="Low complexity" evidence="1">
    <location>
        <begin position="39"/>
        <end position="48"/>
    </location>
</feature>
<dbReference type="OrthoDB" id="10637965at2759"/>
<reference evidence="3" key="1">
    <citation type="submission" date="2025-08" db="UniProtKB">
        <authorList>
            <consortium name="RefSeq"/>
        </authorList>
    </citation>
    <scope>IDENTIFICATION</scope>
    <source>
        <strain evidence="3">S238N-H82</strain>
        <tissue evidence="3">Testes</tissue>
    </source>
</reference>
<feature type="compositionally biased region" description="Low complexity" evidence="1">
    <location>
        <begin position="553"/>
        <end position="565"/>
    </location>
</feature>
<feature type="compositionally biased region" description="Acidic residues" evidence="1">
    <location>
        <begin position="333"/>
        <end position="342"/>
    </location>
</feature>
<feature type="compositionally biased region" description="Acidic residues" evidence="1">
    <location>
        <begin position="573"/>
        <end position="586"/>
    </location>
</feature>
<evidence type="ECO:0000313" key="2">
    <source>
        <dbReference type="Proteomes" id="UP000001554"/>
    </source>
</evidence>
<dbReference type="InterPro" id="IPR017956">
    <property type="entry name" value="AT_hook_DNA-bd_motif"/>
</dbReference>
<feature type="compositionally biased region" description="Acidic residues" evidence="1">
    <location>
        <begin position="1"/>
        <end position="28"/>
    </location>
</feature>
<feature type="compositionally biased region" description="Acidic residues" evidence="1">
    <location>
        <begin position="626"/>
        <end position="642"/>
    </location>
</feature>
<evidence type="ECO:0000313" key="3">
    <source>
        <dbReference type="RefSeq" id="XP_035663662.1"/>
    </source>
</evidence>
<dbReference type="GeneID" id="118407307"/>
<organism evidence="2 3">
    <name type="scientific">Branchiostoma floridae</name>
    <name type="common">Florida lancelet</name>
    <name type="synonym">Amphioxus</name>
    <dbReference type="NCBI Taxonomy" id="7739"/>
    <lineage>
        <taxon>Eukaryota</taxon>
        <taxon>Metazoa</taxon>
        <taxon>Chordata</taxon>
        <taxon>Cephalochordata</taxon>
        <taxon>Leptocardii</taxon>
        <taxon>Amphioxiformes</taxon>
        <taxon>Branchiostomatidae</taxon>
        <taxon>Branchiostoma</taxon>
    </lineage>
</organism>
<feature type="compositionally biased region" description="Basic and acidic residues" evidence="1">
    <location>
        <begin position="502"/>
        <end position="512"/>
    </location>
</feature>
<dbReference type="Proteomes" id="UP000001554">
    <property type="component" value="Unplaced"/>
</dbReference>
<protein>
    <submittedName>
        <fullName evidence="3">Zinc finger C3H1 domain-containing protein-like</fullName>
    </submittedName>
</protein>
<feature type="compositionally biased region" description="Basic residues" evidence="1">
    <location>
        <begin position="127"/>
        <end position="142"/>
    </location>
</feature>
<dbReference type="RefSeq" id="XP_035663662.1">
    <property type="nucleotide sequence ID" value="XM_035807769.1"/>
</dbReference>
<feature type="compositionally biased region" description="Pro residues" evidence="1">
    <location>
        <begin position="590"/>
        <end position="617"/>
    </location>
</feature>
<dbReference type="SMART" id="SM00384">
    <property type="entry name" value="AT_hook"/>
    <property type="match status" value="3"/>
</dbReference>
<accession>A0A9J7HUJ4</accession>
<feature type="compositionally biased region" description="Basic and acidic residues" evidence="1">
    <location>
        <begin position="314"/>
        <end position="332"/>
    </location>
</feature>
<feature type="compositionally biased region" description="Basic and acidic residues" evidence="1">
    <location>
        <begin position="88"/>
        <end position="97"/>
    </location>
</feature>
<dbReference type="PRINTS" id="PR00929">
    <property type="entry name" value="ATHOOK"/>
</dbReference>
<feature type="compositionally biased region" description="Basic residues" evidence="1">
    <location>
        <begin position="446"/>
        <end position="455"/>
    </location>
</feature>
<feature type="compositionally biased region" description="Pro residues" evidence="1">
    <location>
        <begin position="66"/>
        <end position="87"/>
    </location>
</feature>
<feature type="region of interest" description="Disordered" evidence="1">
    <location>
        <begin position="255"/>
        <end position="642"/>
    </location>
</feature>
<feature type="region of interest" description="Disordered" evidence="1">
    <location>
        <begin position="1"/>
        <end position="243"/>
    </location>
</feature>
<feature type="compositionally biased region" description="Polar residues" evidence="1">
    <location>
        <begin position="428"/>
        <end position="439"/>
    </location>
</feature>